<feature type="transmembrane region" description="Helical" evidence="2">
    <location>
        <begin position="251"/>
        <end position="274"/>
    </location>
</feature>
<proteinExistence type="predicted"/>
<keyword evidence="2" id="KW-0472">Membrane</keyword>
<comment type="caution">
    <text evidence="3">The sequence shown here is derived from an EMBL/GenBank/DDBJ whole genome shotgun (WGS) entry which is preliminary data.</text>
</comment>
<gene>
    <name evidence="3" type="ORF">AWH69_00565</name>
</gene>
<dbReference type="RefSeq" id="WP_068269950.1">
    <property type="nucleotide sequence ID" value="NZ_LQZG01000001.1"/>
</dbReference>
<name>A0A176QEX8_9MICO</name>
<protein>
    <submittedName>
        <fullName evidence="3">Uncharacterized protein</fullName>
    </submittedName>
</protein>
<reference evidence="3 4" key="1">
    <citation type="submission" date="2016-01" db="EMBL/GenBank/DDBJ databases">
        <title>Janibacter melonis strain CD11_4 genome sequencing and assembly.</title>
        <authorList>
            <person name="Nair G.R."/>
            <person name="Kaur G."/>
            <person name="Chander A.M."/>
            <person name="Mayilraj S."/>
        </authorList>
    </citation>
    <scope>NUCLEOTIDE SEQUENCE [LARGE SCALE GENOMIC DNA]</scope>
    <source>
        <strain evidence="3 4">CD11-4</strain>
    </source>
</reference>
<keyword evidence="2" id="KW-1133">Transmembrane helix</keyword>
<feature type="transmembrane region" description="Helical" evidence="2">
    <location>
        <begin position="34"/>
        <end position="52"/>
    </location>
</feature>
<evidence type="ECO:0000256" key="1">
    <source>
        <dbReference type="SAM" id="MobiDB-lite"/>
    </source>
</evidence>
<keyword evidence="2" id="KW-0812">Transmembrane</keyword>
<evidence type="ECO:0000313" key="3">
    <source>
        <dbReference type="EMBL" id="OAB88345.1"/>
    </source>
</evidence>
<feature type="transmembrane region" description="Helical" evidence="2">
    <location>
        <begin position="108"/>
        <end position="128"/>
    </location>
</feature>
<feature type="transmembrane region" description="Helical" evidence="2">
    <location>
        <begin position="140"/>
        <end position="160"/>
    </location>
</feature>
<keyword evidence="4" id="KW-1185">Reference proteome</keyword>
<feature type="region of interest" description="Disordered" evidence="1">
    <location>
        <begin position="1"/>
        <end position="30"/>
    </location>
</feature>
<feature type="transmembrane region" description="Helical" evidence="2">
    <location>
        <begin position="192"/>
        <end position="212"/>
    </location>
</feature>
<evidence type="ECO:0000313" key="4">
    <source>
        <dbReference type="Proteomes" id="UP000076976"/>
    </source>
</evidence>
<dbReference type="Proteomes" id="UP000076976">
    <property type="component" value="Unassembled WGS sequence"/>
</dbReference>
<dbReference type="STRING" id="262209.AWH69_00565"/>
<dbReference type="AlphaFoldDB" id="A0A176QEX8"/>
<sequence>MSNPETAPTRASRRGQHATRSELPASEPSRPRPVVAAASIVLGLALALAAGAASPTGLVLVVTLASLAVAAGLPRLAGVLAPTASGLVVAATAIGLAGARLATDTEPLLEVSPVAAGIGIVLMCLVPLVHARARAQLTPWLTATAMGIAVALCGIVLTIVESDERAPVVVAGVAVAVSALVDLALERPRLHVWMLPVAMVAGGAAGLLVELVVSGEVLLWAVLVGVLSAGVALAVRRLVSRQQALEHPLAALAAGATSVLVVGPVVLTLARTFLG</sequence>
<feature type="transmembrane region" description="Helical" evidence="2">
    <location>
        <begin position="84"/>
        <end position="102"/>
    </location>
</feature>
<feature type="transmembrane region" description="Helical" evidence="2">
    <location>
        <begin position="166"/>
        <end position="185"/>
    </location>
</feature>
<evidence type="ECO:0000256" key="2">
    <source>
        <dbReference type="SAM" id="Phobius"/>
    </source>
</evidence>
<dbReference type="EMBL" id="LQZG01000001">
    <property type="protein sequence ID" value="OAB88345.1"/>
    <property type="molecule type" value="Genomic_DNA"/>
</dbReference>
<organism evidence="3 4">
    <name type="scientific">Janibacter melonis</name>
    <dbReference type="NCBI Taxonomy" id="262209"/>
    <lineage>
        <taxon>Bacteria</taxon>
        <taxon>Bacillati</taxon>
        <taxon>Actinomycetota</taxon>
        <taxon>Actinomycetes</taxon>
        <taxon>Micrococcales</taxon>
        <taxon>Intrasporangiaceae</taxon>
        <taxon>Janibacter</taxon>
    </lineage>
</organism>
<feature type="transmembrane region" description="Helical" evidence="2">
    <location>
        <begin position="218"/>
        <end position="239"/>
    </location>
</feature>
<accession>A0A176QEX8</accession>